<accession>A0ABR4FSZ1</accession>
<name>A0ABR4FSZ1_9EURO</name>
<dbReference type="EMBL" id="JBFTWV010000119">
    <property type="protein sequence ID" value="KAL2786382.1"/>
    <property type="molecule type" value="Genomic_DNA"/>
</dbReference>
<evidence type="ECO:0000313" key="2">
    <source>
        <dbReference type="EMBL" id="KAL2786382.1"/>
    </source>
</evidence>
<sequence>MKCIACPEVLASWDEWVSHVREHEFEEGFVCPSPSCHKLIREKETLTPIKHYWEHNVDIDDAITAFSNLANHHCPWVGRTWCGNCMKCSVLKIPLRLASYHPRQSSILRLTLRMRAEPRP</sequence>
<evidence type="ECO:0000259" key="1">
    <source>
        <dbReference type="PROSITE" id="PS00028"/>
    </source>
</evidence>
<gene>
    <name evidence="2" type="ORF">BJX66DRAFT_312893</name>
</gene>
<dbReference type="InterPro" id="IPR013087">
    <property type="entry name" value="Znf_C2H2_type"/>
</dbReference>
<comment type="caution">
    <text evidence="2">The sequence shown here is derived from an EMBL/GenBank/DDBJ whole genome shotgun (WGS) entry which is preliminary data.</text>
</comment>
<evidence type="ECO:0000313" key="3">
    <source>
        <dbReference type="Proteomes" id="UP001610563"/>
    </source>
</evidence>
<feature type="domain" description="C2H2-type" evidence="1">
    <location>
        <begin position="3"/>
        <end position="23"/>
    </location>
</feature>
<proteinExistence type="predicted"/>
<dbReference type="Proteomes" id="UP001610563">
    <property type="component" value="Unassembled WGS sequence"/>
</dbReference>
<organism evidence="2 3">
    <name type="scientific">Aspergillus keveii</name>
    <dbReference type="NCBI Taxonomy" id="714993"/>
    <lineage>
        <taxon>Eukaryota</taxon>
        <taxon>Fungi</taxon>
        <taxon>Dikarya</taxon>
        <taxon>Ascomycota</taxon>
        <taxon>Pezizomycotina</taxon>
        <taxon>Eurotiomycetes</taxon>
        <taxon>Eurotiomycetidae</taxon>
        <taxon>Eurotiales</taxon>
        <taxon>Aspergillaceae</taxon>
        <taxon>Aspergillus</taxon>
        <taxon>Aspergillus subgen. Nidulantes</taxon>
    </lineage>
</organism>
<dbReference type="PROSITE" id="PS00028">
    <property type="entry name" value="ZINC_FINGER_C2H2_1"/>
    <property type="match status" value="1"/>
</dbReference>
<protein>
    <recommendedName>
        <fullName evidence="1">C2H2-type domain-containing protein</fullName>
    </recommendedName>
</protein>
<reference evidence="2 3" key="1">
    <citation type="submission" date="2024-07" db="EMBL/GenBank/DDBJ databases">
        <title>Section-level genome sequencing and comparative genomics of Aspergillus sections Usti and Cavernicolus.</title>
        <authorList>
            <consortium name="Lawrence Berkeley National Laboratory"/>
            <person name="Nybo J.L."/>
            <person name="Vesth T.C."/>
            <person name="Theobald S."/>
            <person name="Frisvad J.C."/>
            <person name="Larsen T.O."/>
            <person name="Kjaerboelling I."/>
            <person name="Rothschild-Mancinelli K."/>
            <person name="Lyhne E.K."/>
            <person name="Kogle M.E."/>
            <person name="Barry K."/>
            <person name="Clum A."/>
            <person name="Na H."/>
            <person name="Ledsgaard L."/>
            <person name="Lin J."/>
            <person name="Lipzen A."/>
            <person name="Kuo A."/>
            <person name="Riley R."/>
            <person name="Mondo S."/>
            <person name="Labutti K."/>
            <person name="Haridas S."/>
            <person name="Pangalinan J."/>
            <person name="Salamov A.A."/>
            <person name="Simmons B.A."/>
            <person name="Magnuson J.K."/>
            <person name="Chen J."/>
            <person name="Drula E."/>
            <person name="Henrissat B."/>
            <person name="Wiebenga A."/>
            <person name="Lubbers R.J."/>
            <person name="Gomes A.C."/>
            <person name="Makela M.R."/>
            <person name="Stajich J."/>
            <person name="Grigoriev I.V."/>
            <person name="Mortensen U.H."/>
            <person name="De Vries R.P."/>
            <person name="Baker S.E."/>
            <person name="Andersen M.R."/>
        </authorList>
    </citation>
    <scope>NUCLEOTIDE SEQUENCE [LARGE SCALE GENOMIC DNA]</scope>
    <source>
        <strain evidence="2 3">CBS 209.92</strain>
    </source>
</reference>
<keyword evidence="3" id="KW-1185">Reference proteome</keyword>